<dbReference type="GO" id="GO:0004402">
    <property type="term" value="F:histone acetyltransferase activity"/>
    <property type="evidence" value="ECO:0007669"/>
    <property type="project" value="InterPro"/>
</dbReference>
<feature type="active site" description="Proton donor/acceptor" evidence="11">
    <location>
        <position position="967"/>
    </location>
</feature>
<comment type="catalytic activity">
    <reaction evidence="12">
        <text>L-lysyl-[protein] + acetyl-CoA = N(6)-acetyl-L-lysyl-[protein] + CoA + H(+)</text>
        <dbReference type="Rhea" id="RHEA:45948"/>
        <dbReference type="Rhea" id="RHEA-COMP:9752"/>
        <dbReference type="Rhea" id="RHEA-COMP:10731"/>
        <dbReference type="ChEBI" id="CHEBI:15378"/>
        <dbReference type="ChEBI" id="CHEBI:29969"/>
        <dbReference type="ChEBI" id="CHEBI:57287"/>
        <dbReference type="ChEBI" id="CHEBI:57288"/>
        <dbReference type="ChEBI" id="CHEBI:61930"/>
        <dbReference type="EC" id="2.3.1.48"/>
    </reaction>
</comment>
<dbReference type="PANTHER" id="PTHR10615:SF161">
    <property type="entry name" value="HISTONE ACETYLTRANSFERASE KAT7"/>
    <property type="match status" value="1"/>
</dbReference>
<evidence type="ECO:0000256" key="6">
    <source>
        <dbReference type="ARBA" id="ARBA00022771"/>
    </source>
</evidence>
<evidence type="ECO:0000256" key="5">
    <source>
        <dbReference type="ARBA" id="ARBA00022723"/>
    </source>
</evidence>
<dbReference type="InterPro" id="IPR016197">
    <property type="entry name" value="Chromo-like_dom_sf"/>
</dbReference>
<keyword evidence="9" id="KW-0007">Acetylation</keyword>
<dbReference type="FunFam" id="3.40.630.30:FF:000001">
    <property type="entry name" value="Histone acetyltransferase"/>
    <property type="match status" value="1"/>
</dbReference>
<evidence type="ECO:0000256" key="13">
    <source>
        <dbReference type="SAM" id="MobiDB-lite"/>
    </source>
</evidence>
<dbReference type="EMBL" id="AEYI02002550">
    <property type="protein sequence ID" value="KFG27869.1"/>
    <property type="molecule type" value="Genomic_DNA"/>
</dbReference>
<dbReference type="Pfam" id="PF01853">
    <property type="entry name" value="MOZ_SAS"/>
    <property type="match status" value="1"/>
</dbReference>
<feature type="region of interest" description="Disordered" evidence="13">
    <location>
        <begin position="683"/>
        <end position="750"/>
    </location>
</feature>
<feature type="domain" description="MYST-type HAT" evidence="14">
    <location>
        <begin position="791"/>
        <end position="1071"/>
    </location>
</feature>
<dbReference type="InterPro" id="IPR025995">
    <property type="entry name" value="Tudor-knot"/>
</dbReference>
<evidence type="ECO:0000256" key="1">
    <source>
        <dbReference type="ARBA" id="ARBA00004123"/>
    </source>
</evidence>
<evidence type="ECO:0000313" key="16">
    <source>
        <dbReference type="Proteomes" id="UP000028828"/>
    </source>
</evidence>
<keyword evidence="8" id="KW-0156">Chromatin regulator</keyword>
<organism evidence="15 16">
    <name type="scientific">Toxoplasma gondii p89</name>
    <dbReference type="NCBI Taxonomy" id="943119"/>
    <lineage>
        <taxon>Eukaryota</taxon>
        <taxon>Sar</taxon>
        <taxon>Alveolata</taxon>
        <taxon>Apicomplexa</taxon>
        <taxon>Conoidasida</taxon>
        <taxon>Coccidia</taxon>
        <taxon>Eucoccidiorida</taxon>
        <taxon>Eimeriorina</taxon>
        <taxon>Sarcocystidae</taxon>
        <taxon>Toxoplasma</taxon>
    </lineage>
</organism>
<feature type="region of interest" description="Disordered" evidence="13">
    <location>
        <begin position="535"/>
        <end position="560"/>
    </location>
</feature>
<comment type="caution">
    <text evidence="15">The sequence shown here is derived from an EMBL/GenBank/DDBJ whole genome shotgun (WGS) entry which is preliminary data.</text>
</comment>
<dbReference type="GO" id="GO:0003682">
    <property type="term" value="F:chromatin binding"/>
    <property type="evidence" value="ECO:0007669"/>
    <property type="project" value="TreeGrafter"/>
</dbReference>
<dbReference type="Proteomes" id="UP000028828">
    <property type="component" value="Unassembled WGS sequence"/>
</dbReference>
<keyword evidence="15" id="KW-0012">Acyltransferase</keyword>
<dbReference type="InterPro" id="IPR050603">
    <property type="entry name" value="MYST_HAT"/>
</dbReference>
<evidence type="ECO:0000259" key="14">
    <source>
        <dbReference type="PROSITE" id="PS51726"/>
    </source>
</evidence>
<keyword evidence="4 15" id="KW-0808">Transferase</keyword>
<feature type="compositionally biased region" description="Pro residues" evidence="13">
    <location>
        <begin position="1071"/>
        <end position="1081"/>
    </location>
</feature>
<dbReference type="AlphaFoldDB" id="A0A086J6V1"/>
<gene>
    <name evidence="15" type="ORF">TGP89_207080</name>
</gene>
<dbReference type="GO" id="GO:0008270">
    <property type="term" value="F:zinc ion binding"/>
    <property type="evidence" value="ECO:0007669"/>
    <property type="project" value="UniProtKB-KW"/>
</dbReference>
<dbReference type="EC" id="2.3.1.48" evidence="3 12"/>
<evidence type="ECO:0000256" key="12">
    <source>
        <dbReference type="RuleBase" id="RU361211"/>
    </source>
</evidence>
<dbReference type="GO" id="GO:0005634">
    <property type="term" value="C:nucleus"/>
    <property type="evidence" value="ECO:0007669"/>
    <property type="project" value="UniProtKB-SubCell"/>
</dbReference>
<dbReference type="InterPro" id="IPR036388">
    <property type="entry name" value="WH-like_DNA-bd_sf"/>
</dbReference>
<proteinExistence type="inferred from homology"/>
<evidence type="ECO:0000256" key="3">
    <source>
        <dbReference type="ARBA" id="ARBA00013184"/>
    </source>
</evidence>
<accession>A0A086J6V1</accession>
<feature type="compositionally biased region" description="Basic and acidic residues" evidence="13">
    <location>
        <begin position="19"/>
        <end position="35"/>
    </location>
</feature>
<name>A0A086J6V1_TOXGO</name>
<feature type="region of interest" description="Disordered" evidence="13">
    <location>
        <begin position="1068"/>
        <end position="1087"/>
    </location>
</feature>
<dbReference type="Gene3D" id="3.30.60.60">
    <property type="entry name" value="N-acetyl transferase-like"/>
    <property type="match status" value="1"/>
</dbReference>
<feature type="compositionally biased region" description="Low complexity" evidence="13">
    <location>
        <begin position="39"/>
        <end position="51"/>
    </location>
</feature>
<feature type="region of interest" description="Disordered" evidence="13">
    <location>
        <begin position="1"/>
        <end position="504"/>
    </location>
</feature>
<feature type="compositionally biased region" description="Polar residues" evidence="13">
    <location>
        <begin position="199"/>
        <end position="217"/>
    </location>
</feature>
<evidence type="ECO:0000256" key="9">
    <source>
        <dbReference type="ARBA" id="ARBA00022990"/>
    </source>
</evidence>
<keyword evidence="7" id="KW-0862">Zinc</keyword>
<dbReference type="FunFam" id="3.30.60.60:FF:000001">
    <property type="entry name" value="Histone acetyltransferase"/>
    <property type="match status" value="1"/>
</dbReference>
<evidence type="ECO:0000256" key="4">
    <source>
        <dbReference type="ARBA" id="ARBA00022679"/>
    </source>
</evidence>
<feature type="region of interest" description="Disordered" evidence="13">
    <location>
        <begin position="583"/>
        <end position="640"/>
    </location>
</feature>
<dbReference type="Gene3D" id="2.30.30.140">
    <property type="match status" value="1"/>
</dbReference>
<dbReference type="GO" id="GO:0070775">
    <property type="term" value="C:H3 histone acetyltransferase complex"/>
    <property type="evidence" value="ECO:0007669"/>
    <property type="project" value="UniProtKB-ARBA"/>
</dbReference>
<feature type="compositionally biased region" description="Acidic residues" evidence="13">
    <location>
        <begin position="741"/>
        <end position="750"/>
    </location>
</feature>
<dbReference type="SUPFAM" id="SSF55729">
    <property type="entry name" value="Acyl-CoA N-acyltransferases (Nat)"/>
    <property type="match status" value="1"/>
</dbReference>
<dbReference type="InterPro" id="IPR002717">
    <property type="entry name" value="HAT_MYST-type"/>
</dbReference>
<dbReference type="PANTHER" id="PTHR10615">
    <property type="entry name" value="HISTONE ACETYLTRANSFERASE"/>
    <property type="match status" value="1"/>
</dbReference>
<dbReference type="GO" id="GO:0003712">
    <property type="term" value="F:transcription coregulator activity"/>
    <property type="evidence" value="ECO:0007669"/>
    <property type="project" value="TreeGrafter"/>
</dbReference>
<evidence type="ECO:0000256" key="11">
    <source>
        <dbReference type="PIRSR" id="PIRSR602717-51"/>
    </source>
</evidence>
<keyword evidence="10 12" id="KW-0539">Nucleus</keyword>
<dbReference type="InterPro" id="IPR040706">
    <property type="entry name" value="Zf-MYST"/>
</dbReference>
<feature type="compositionally biased region" description="Basic and acidic residues" evidence="13">
    <location>
        <begin position="262"/>
        <end position="273"/>
    </location>
</feature>
<feature type="compositionally biased region" description="Low complexity" evidence="13">
    <location>
        <begin position="68"/>
        <end position="187"/>
    </location>
</feature>
<dbReference type="Pfam" id="PF11717">
    <property type="entry name" value="Tudor-knot"/>
    <property type="match status" value="1"/>
</dbReference>
<keyword evidence="6" id="KW-0863">Zinc-finger</keyword>
<dbReference type="OrthoDB" id="787137at2759"/>
<sequence length="1087" mass="121075">MQGRSDKRGTSPSGGGGAKKGESRETGTFSVEKDPWLPSSSYSDSSSESASQPRVPLSGSCQRPFAFSSRPSSHSSLSRSGNFSRSRAAGSFSSQSPHSSRSSLNASNAAARNSSLPSPRPAHSSFSSRHSSPFSRPSAVRPSRPSATSGSSSRSSSSPSSSAASLSSSASSSSSSQSFPRQSRRVSTSPLPPVRDVPCSNSTFFSSASPQGFPSSRNRQEQRASPRSPRSTLSHSRSPPARRGKEDALDLSSPPSSQISEEGTRERTGKEAIRCSPNSPPGGHKRDEENERRREERRRGGEDEIGSREEERARGVEVRDRTEEPRKGGDEERERVDGRRSKFAEEEKRRQGEERVLSCDDAGERGRSDGEETSAEKREAKEETALKTDQDAPRERKEKDAGGAREKSPGDREGRGEGVRRPGEEPRETTGKRTEHEESAPGRDGGANEKKEKREEAQKKEKPSDKKSRPLRERGGRKSCEEGKGDDETQSRLSPSSRISTREPRALAVHQWIGARLGHSFHPGKIISIRSIHSPASSLPFPNSPARRQRQHRGGRTCPSCSKYMPGDSASPVCRRCGGVAPTLGAGRRAEAPELGRGARGPSARAEASPTSCGSTTAVGGAPKTPDGGPAPGEKGDRERVAEVEKPHHYEYYVHYRHTNRRLDTWLKFDDLRPITPDGQVLEFPAVESRRRRRKRRRDADEDDDAGDETEPKRRRHDRDEDAALSDVENERDEGESSDRDAEDEEDSDSEMLDKLAMFDPSVQFSDHDEEAAKEHEGMDLATLQAHEEATKIKTIRQIQFGPFLLQTWYFSPYPAHVQDAEVLYVCEFCLSFFRHASELSTHNQRCILRHPPGDEIYREGRLSVFEVDGSVARVYSENLCFLAKLFLDHKTLQYDVEPFLFYVLTEVDRTGCHLIGYFSKEKISLQAYNLACILTMPQHQRKGYGRFLISFSYLLSLREKKKGGPERPLSDLGRLSYIGWWTWCLLTHMESDAQKRRRKISIEDLVRNTAVREEDIQRTLEEIGVLRYVQGHHLLLLHPDLVKTRLKEAGSAGVLVHGENLRFVSYHRTPPAPREALPPPRRGEED</sequence>
<feature type="compositionally biased region" description="Basic and acidic residues" evidence="13">
    <location>
        <begin position="284"/>
        <end position="490"/>
    </location>
</feature>
<evidence type="ECO:0000256" key="7">
    <source>
        <dbReference type="ARBA" id="ARBA00022833"/>
    </source>
</evidence>
<dbReference type="GO" id="GO:0006357">
    <property type="term" value="P:regulation of transcription by RNA polymerase II"/>
    <property type="evidence" value="ECO:0007669"/>
    <property type="project" value="TreeGrafter"/>
</dbReference>
<comment type="similarity">
    <text evidence="2 12">Belongs to the MYST (SAS/MOZ) family.</text>
</comment>
<reference evidence="15 16" key="1">
    <citation type="submission" date="2014-03" db="EMBL/GenBank/DDBJ databases">
        <authorList>
            <person name="Sibley D."/>
            <person name="Venepally P."/>
            <person name="Karamycheva S."/>
            <person name="Hadjithomas M."/>
            <person name="Khan A."/>
            <person name="Brunk B."/>
            <person name="Roos D."/>
            <person name="Caler E."/>
            <person name="Lorenzi H."/>
        </authorList>
    </citation>
    <scope>NUCLEOTIDE SEQUENCE [LARGE SCALE GENOMIC DNA]</scope>
    <source>
        <strain evidence="16">p89</strain>
    </source>
</reference>
<dbReference type="Gene3D" id="3.40.630.30">
    <property type="match status" value="1"/>
</dbReference>
<keyword evidence="5" id="KW-0479">Metal-binding</keyword>
<feature type="compositionally biased region" description="Polar residues" evidence="13">
    <location>
        <begin position="225"/>
        <end position="237"/>
    </location>
</feature>
<dbReference type="Gene3D" id="1.10.10.10">
    <property type="entry name" value="Winged helix-like DNA-binding domain superfamily/Winged helix DNA-binding domain"/>
    <property type="match status" value="1"/>
</dbReference>
<dbReference type="GO" id="GO:0040029">
    <property type="term" value="P:epigenetic regulation of gene expression"/>
    <property type="evidence" value="ECO:0007669"/>
    <property type="project" value="UniProtKB-ARBA"/>
</dbReference>
<evidence type="ECO:0000256" key="10">
    <source>
        <dbReference type="ARBA" id="ARBA00023242"/>
    </source>
</evidence>
<comment type="subcellular location">
    <subcellularLocation>
        <location evidence="1 12">Nucleus</location>
    </subcellularLocation>
</comment>
<dbReference type="PROSITE" id="PS51726">
    <property type="entry name" value="MYST_HAT"/>
    <property type="match status" value="1"/>
</dbReference>
<protein>
    <recommendedName>
        <fullName evidence="3 12">Histone acetyltransferase</fullName>
        <ecNumber evidence="3 12">2.3.1.48</ecNumber>
    </recommendedName>
</protein>
<dbReference type="SUPFAM" id="SSF54160">
    <property type="entry name" value="Chromo domain-like"/>
    <property type="match status" value="1"/>
</dbReference>
<evidence type="ECO:0000256" key="8">
    <source>
        <dbReference type="ARBA" id="ARBA00022853"/>
    </source>
</evidence>
<dbReference type="VEuPathDB" id="ToxoDB:TGP89_207080"/>
<evidence type="ECO:0000256" key="2">
    <source>
        <dbReference type="ARBA" id="ARBA00010107"/>
    </source>
</evidence>
<feature type="compositionally biased region" description="Polar residues" evidence="13">
    <location>
        <begin position="609"/>
        <end position="618"/>
    </location>
</feature>
<dbReference type="Pfam" id="PF17772">
    <property type="entry name" value="zf-MYST"/>
    <property type="match status" value="1"/>
</dbReference>
<evidence type="ECO:0000313" key="15">
    <source>
        <dbReference type="EMBL" id="KFG27869.1"/>
    </source>
</evidence>
<feature type="compositionally biased region" description="Acidic residues" evidence="13">
    <location>
        <begin position="721"/>
        <end position="734"/>
    </location>
</feature>
<dbReference type="InterPro" id="IPR016181">
    <property type="entry name" value="Acyl_CoA_acyltransferase"/>
</dbReference>